<sequence>MALEKLTAITAHLLAANLVSSEQLHSWMENGQMEPASKHLGQGLRVCRQSYDAVIQIERFAGDPALLFALVTTWLMEQDGARFELNLPAPDVDVDVIDERAADVEITIRFSEDVDLVADDNGPIAYRGTRWAVAPVPVDSAEQVAVGDNKALPTDAPYARDP</sequence>
<evidence type="ECO:0000313" key="1">
    <source>
        <dbReference type="EMBL" id="WKD48344.1"/>
    </source>
</evidence>
<dbReference type="InterPro" id="IPR009678">
    <property type="entry name" value="Phage_tail_completion_R"/>
</dbReference>
<reference evidence="1 2" key="1">
    <citation type="submission" date="2022-05" db="EMBL/GenBank/DDBJ databases">
        <title>Microbulbifer sp. nov., isolated from sponge.</title>
        <authorList>
            <person name="Gao L."/>
        </authorList>
    </citation>
    <scope>NUCLEOTIDE SEQUENCE [LARGE SCALE GENOMIC DNA]</scope>
    <source>
        <strain evidence="1 2">MI-G</strain>
    </source>
</reference>
<proteinExistence type="predicted"/>
<dbReference type="Pfam" id="PF06891">
    <property type="entry name" value="P2_Phage_GpR"/>
    <property type="match status" value="1"/>
</dbReference>
<organism evidence="1 2">
    <name type="scientific">Microbulbifer spongiae</name>
    <dbReference type="NCBI Taxonomy" id="2944933"/>
    <lineage>
        <taxon>Bacteria</taxon>
        <taxon>Pseudomonadati</taxon>
        <taxon>Pseudomonadota</taxon>
        <taxon>Gammaproteobacteria</taxon>
        <taxon>Cellvibrionales</taxon>
        <taxon>Microbulbiferaceae</taxon>
        <taxon>Microbulbifer</taxon>
    </lineage>
</organism>
<dbReference type="EMBL" id="CP098023">
    <property type="protein sequence ID" value="WKD48344.1"/>
    <property type="molecule type" value="Genomic_DNA"/>
</dbReference>
<keyword evidence="2" id="KW-1185">Reference proteome</keyword>
<gene>
    <name evidence="1" type="ORF">M8T91_10395</name>
</gene>
<dbReference type="RefSeq" id="WP_301414076.1">
    <property type="nucleotide sequence ID" value="NZ_CP098023.1"/>
</dbReference>
<dbReference type="Proteomes" id="UP001321520">
    <property type="component" value="Chromosome"/>
</dbReference>
<protein>
    <submittedName>
        <fullName evidence="1">Phage tail protein</fullName>
    </submittedName>
</protein>
<name>A0ABY9EA14_9GAMM</name>
<accession>A0ABY9EA14</accession>
<evidence type="ECO:0000313" key="2">
    <source>
        <dbReference type="Proteomes" id="UP001321520"/>
    </source>
</evidence>